<comment type="caution">
    <text evidence="2">The sequence shown here is derived from an EMBL/GenBank/DDBJ whole genome shotgun (WGS) entry which is preliminary data.</text>
</comment>
<dbReference type="EMBL" id="BAFN01000001">
    <property type="protein sequence ID" value="GAN33066.1"/>
    <property type="molecule type" value="Genomic_DNA"/>
</dbReference>
<dbReference type="RefSeq" id="WP_052563128.1">
    <property type="nucleotide sequence ID" value="NZ_BAFN01000001.1"/>
</dbReference>
<dbReference type="Gene3D" id="3.50.50.60">
    <property type="entry name" value="FAD/NAD(P)-binding domain"/>
    <property type="match status" value="1"/>
</dbReference>
<sequence length="447" mass="52205">MKKIVILGAGPTGLGAAYRLHEIGYKNWNIYEKNHYVGGLSASFRDKQGFTWDIGGHILFSNNDRFNRLVDDLLHNDVLTFKRESWIWLKDSFIQYPFQNNFHLHPDKELVFECISGLFDVLQRKGSYKNFEEWIYYFFGEGIARHFMVPYNNKVWACPLNRMDYNWIAERVSIIDIKRVLKNIISLRDDSEWGPNNTFRYPLFEGTGGLFNKFLPYTQDHLYLNKNAVRIATDRKEVIFEDGEKASYDVLISTIPLTELLGKIEDKPEWLGRSVEEFLWSGGYMVGIGIRKPCPSNKNWIYFPENNSPFYRITYLSNYSPNMTPTGEFFSFLAETSYSRFKTVSKETIVEETIQGLINSKLLKEEDRSLIVSTFLIDVPHSFPVPFVGRDTTIKNIQSFLSEQNIYSRGRFGGWKYEVGNMDHSVMQGMEVVNRIVFNKEETLYKI</sequence>
<dbReference type="Proteomes" id="UP000032309">
    <property type="component" value="Unassembled WGS sequence"/>
</dbReference>
<proteinExistence type="inferred from homology"/>
<protein>
    <submittedName>
        <fullName evidence="2">Protoporphyrinogen oxidase</fullName>
    </submittedName>
</protein>
<name>A0ABQ0JWK0_9BACT</name>
<dbReference type="PANTHER" id="PTHR43734:SF4">
    <property type="entry name" value="AMINE OXIDASE DOMAIN-CONTAINING PROTEIN"/>
    <property type="match status" value="1"/>
</dbReference>
<reference evidence="3" key="1">
    <citation type="journal article" date="2015" name="Genome Announc.">
        <title>Draft Genome Sequence of an Anaerobic Ammonium-Oxidizing Bacterium, "Candidatus Brocadia sinica".</title>
        <authorList>
            <person name="Oshiki M."/>
            <person name="Shinyako-Hata K."/>
            <person name="Satoh H."/>
            <person name="Okabe S."/>
        </authorList>
    </citation>
    <scope>NUCLEOTIDE SEQUENCE [LARGE SCALE GENOMIC DNA]</scope>
    <source>
        <strain evidence="3">JPN1</strain>
    </source>
</reference>
<evidence type="ECO:0000256" key="1">
    <source>
        <dbReference type="ARBA" id="ARBA00006046"/>
    </source>
</evidence>
<gene>
    <name evidence="2" type="ORF">BROSI_A1583</name>
</gene>
<dbReference type="PANTHER" id="PTHR43734">
    <property type="entry name" value="PHYTOENE DESATURASE"/>
    <property type="match status" value="1"/>
</dbReference>
<evidence type="ECO:0000313" key="3">
    <source>
        <dbReference type="Proteomes" id="UP000032309"/>
    </source>
</evidence>
<dbReference type="Pfam" id="PF13450">
    <property type="entry name" value="NAD_binding_8"/>
    <property type="match status" value="1"/>
</dbReference>
<evidence type="ECO:0000313" key="2">
    <source>
        <dbReference type="EMBL" id="GAN33066.1"/>
    </source>
</evidence>
<dbReference type="PRINTS" id="PR00419">
    <property type="entry name" value="ADXRDTASE"/>
</dbReference>
<dbReference type="SUPFAM" id="SSF51971">
    <property type="entry name" value="Nucleotide-binding domain"/>
    <property type="match status" value="1"/>
</dbReference>
<accession>A0ABQ0JWK0</accession>
<organism evidence="2 3">
    <name type="scientific">Candidatus Brocadia sinica JPN1</name>
    <dbReference type="NCBI Taxonomy" id="1197129"/>
    <lineage>
        <taxon>Bacteria</taxon>
        <taxon>Pseudomonadati</taxon>
        <taxon>Planctomycetota</taxon>
        <taxon>Candidatus Brocadiia</taxon>
        <taxon>Candidatus Brocadiales</taxon>
        <taxon>Candidatus Brocadiaceae</taxon>
        <taxon>Candidatus Brocadia</taxon>
    </lineage>
</organism>
<dbReference type="InterPro" id="IPR036188">
    <property type="entry name" value="FAD/NAD-bd_sf"/>
</dbReference>
<comment type="similarity">
    <text evidence="1">Belongs to the carotenoid/retinoid oxidoreductase family.</text>
</comment>
<keyword evidence="3" id="KW-1185">Reference proteome</keyword>